<sequence length="320" mass="36617">MEKLGVIFPGTASFYTGMGKELYINYPIAMETYREIESLTGYNLTDRLFDSYCCAEFTTEEKKLSVLAAEIIGFKLWQEKYRISPECFVTEGLGIVPALVCAGAITINEAICIIHDTCNVEKTIFKIPEYPILSEANGYTEFEKEDIPCFVKKTLDVESLNIKECTTALINRQIDCLLEIGPDNRLFKEFSAMSQKFICGYFDTMKDRNYIIENISFKKFFNMKYFIMRLLGIAASTRNFSTDYSNYESEVVKNYGKLKELCDGVEKSGLEISGNHVCEAVKLLDSILMYKKVPSEEIAERYSMLTEETLICINNYIDMD</sequence>
<protein>
    <recommendedName>
        <fullName evidence="3">ACP S-malonyltransferase</fullName>
    </recommendedName>
</protein>
<dbReference type="Gene3D" id="3.40.366.10">
    <property type="entry name" value="Malonyl-Coenzyme A Acyl Carrier Protein, domain 2"/>
    <property type="match status" value="1"/>
</dbReference>
<evidence type="ECO:0008006" key="3">
    <source>
        <dbReference type="Google" id="ProtNLM"/>
    </source>
</evidence>
<name>U4R2U9_9FIRM</name>
<dbReference type="InterPro" id="IPR016035">
    <property type="entry name" value="Acyl_Trfase/lysoPLipase"/>
</dbReference>
<dbReference type="GO" id="GO:0016740">
    <property type="term" value="F:transferase activity"/>
    <property type="evidence" value="ECO:0007669"/>
    <property type="project" value="InterPro"/>
</dbReference>
<gene>
    <name evidence="1" type="ORF">L323_08180</name>
</gene>
<evidence type="ECO:0000313" key="2">
    <source>
        <dbReference type="Proteomes" id="UP000016860"/>
    </source>
</evidence>
<evidence type="ECO:0000313" key="1">
    <source>
        <dbReference type="EMBL" id="EPR12516.1"/>
    </source>
</evidence>
<organism evidence="1 2">
    <name type="scientific">Ruminiclostridium papyrosolvens C7</name>
    <dbReference type="NCBI Taxonomy" id="1330534"/>
    <lineage>
        <taxon>Bacteria</taxon>
        <taxon>Bacillati</taxon>
        <taxon>Bacillota</taxon>
        <taxon>Clostridia</taxon>
        <taxon>Eubacteriales</taxon>
        <taxon>Oscillospiraceae</taxon>
        <taxon>Ruminiclostridium</taxon>
    </lineage>
</organism>
<comment type="caution">
    <text evidence="1">The sequence shown here is derived from an EMBL/GenBank/DDBJ whole genome shotgun (WGS) entry which is preliminary data.</text>
</comment>
<dbReference type="PATRIC" id="fig|1330534.3.peg.1635"/>
<dbReference type="AlphaFoldDB" id="U4R2U9"/>
<dbReference type="RefSeq" id="WP_020815189.1">
    <property type="nucleotide sequence ID" value="NZ_ATAY01000026.1"/>
</dbReference>
<dbReference type="InterPro" id="IPR001227">
    <property type="entry name" value="Ac_transferase_dom_sf"/>
</dbReference>
<proteinExistence type="predicted"/>
<dbReference type="OrthoDB" id="9805460at2"/>
<dbReference type="STRING" id="1330534.L323_08180"/>
<dbReference type="Proteomes" id="UP000016860">
    <property type="component" value="Unassembled WGS sequence"/>
</dbReference>
<dbReference type="EMBL" id="ATAY01000026">
    <property type="protein sequence ID" value="EPR12516.1"/>
    <property type="molecule type" value="Genomic_DNA"/>
</dbReference>
<dbReference type="SUPFAM" id="SSF52151">
    <property type="entry name" value="FabD/lysophospholipase-like"/>
    <property type="match status" value="1"/>
</dbReference>
<reference evidence="1 2" key="1">
    <citation type="journal article" date="2013" name="Genome Announc.">
        <title>Draft Genome Sequence of the Cellulolytic Bacterium Clostridium papyrosolvens C7 (ATCC 700395).</title>
        <authorList>
            <person name="Zepeda V."/>
            <person name="Dassa B."/>
            <person name="Borovok I."/>
            <person name="Lamed R."/>
            <person name="Bayer E.A."/>
            <person name="Cate J.H."/>
        </authorList>
    </citation>
    <scope>NUCLEOTIDE SEQUENCE [LARGE SCALE GENOMIC DNA]</scope>
    <source>
        <strain evidence="1 2">C7</strain>
    </source>
</reference>
<accession>U4R2U9</accession>